<dbReference type="FunFam" id="3.40.50.740:FF:000007">
    <property type="entry name" value="Formate dehydrogenase, alpha subunit, selenocysteine-containing"/>
    <property type="match status" value="1"/>
</dbReference>
<accession>A0A1V2H347</accession>
<comment type="similarity">
    <text evidence="3">Belongs to the prokaryotic molybdopterin-containing oxidoreductase family.</text>
</comment>
<evidence type="ECO:0000313" key="14">
    <source>
        <dbReference type="EMBL" id="ONG54261.1"/>
    </source>
</evidence>
<organism evidence="14 15">
    <name type="scientific">Teichococcus deserti</name>
    <dbReference type="NCBI Taxonomy" id="1817963"/>
    <lineage>
        <taxon>Bacteria</taxon>
        <taxon>Pseudomonadati</taxon>
        <taxon>Pseudomonadota</taxon>
        <taxon>Alphaproteobacteria</taxon>
        <taxon>Acetobacterales</taxon>
        <taxon>Roseomonadaceae</taxon>
        <taxon>Roseomonas</taxon>
    </lineage>
</organism>
<keyword evidence="15" id="KW-1185">Reference proteome</keyword>
<dbReference type="SUPFAM" id="SSF50692">
    <property type="entry name" value="ADC-like"/>
    <property type="match status" value="1"/>
</dbReference>
<dbReference type="OrthoDB" id="9803192at2"/>
<evidence type="ECO:0000256" key="8">
    <source>
        <dbReference type="ARBA" id="ARBA00022933"/>
    </source>
</evidence>
<sequence length="814" mass="91498">MTNAWTDIKNTDLVVVMGGNAAEAHPCGFKWVTEAKAHRGAKLIVVDPRYTRTASVSDVYAPIRQGSDITFLNAVINYCIQNDKVQWEYTKAYTNAAFIVKEGFGYADGLFSGYDEEKRDYDRSSWDYEFGEDGFAKVDPTLQHPRCVWNLLKAHVAAYTPELVERICGTPRQKFLQIAGMIAECSSPTKTMTSMYALGWTQHSHGAQNIRAMAMLQLILGNIGVRGGGMNALRGHSNIQGLTDLGLMSHLLTGYLNMPTEKEVDYKTYMASRQFRPLRPGQTSYWQNYSKFMVSFQKAMWGDAATAENDWCYHYLSKLDVPAYDILRMFELMNQGKVNGYICQGFNPLLAFPNRGKVAAGLARLKFLITMDPLETETARFWENHGDFNDVDTKAIQTEVFQLPTVCFAEDQGSLTNSGRWLQWFWPAATPPGEAKADTWIMAQIFLRMRELYRKEGGAFPDPILNLSWQYHNPGEPEPEELAKEINGRALTDLRDPADPSRILVEAGKQVVNFSQLRDDGSTMSGCWIYSGCFNEAGNNMARRDNHDPDNTGAHPNWTFAWPLNRRTLYNRASADLDGKPWDPSRKLLEWDGAKWVGYDVPDIAPTAKPRDVMPFIMNQEGVSRLFARGMLRDGPFPAHMEPFESPIANPFNPKMRGNPVGRIFESDVAQFGTSEEFPYAATSYRLTEHFHYWTKHNRVNAALQPEFFVELSEELAREKGIAGGSWVRVWSKRGSVRAKAVVTKRIRPLICDGKTVHVIGIPLHWGFVGAARKGFGPNSLSPFVGEANIETPGYKAFLVNIEPSTAPRGGVVA</sequence>
<evidence type="ECO:0000256" key="1">
    <source>
        <dbReference type="ARBA" id="ARBA00001966"/>
    </source>
</evidence>
<keyword evidence="7" id="KW-0574">Periplasm</keyword>
<proteinExistence type="inferred from homology"/>
<dbReference type="GO" id="GO:0009055">
    <property type="term" value="F:electron transfer activity"/>
    <property type="evidence" value="ECO:0007669"/>
    <property type="project" value="InterPro"/>
</dbReference>
<comment type="cofactor">
    <cofactor evidence="1">
        <name>[4Fe-4S] cluster</name>
        <dbReference type="ChEBI" id="CHEBI:49883"/>
    </cofactor>
</comment>
<evidence type="ECO:0000256" key="3">
    <source>
        <dbReference type="ARBA" id="ARBA00010312"/>
    </source>
</evidence>
<evidence type="ECO:0000256" key="5">
    <source>
        <dbReference type="ARBA" id="ARBA00022723"/>
    </source>
</evidence>
<dbReference type="GO" id="GO:0043546">
    <property type="term" value="F:molybdopterin cofactor binding"/>
    <property type="evidence" value="ECO:0007669"/>
    <property type="project" value="InterPro"/>
</dbReference>
<evidence type="ECO:0000259" key="13">
    <source>
        <dbReference type="Pfam" id="PF01568"/>
    </source>
</evidence>
<dbReference type="Gene3D" id="2.40.40.20">
    <property type="match status" value="1"/>
</dbReference>
<comment type="caution">
    <text evidence="14">The sequence shown here is derived from an EMBL/GenBank/DDBJ whole genome shotgun (WGS) entry which is preliminary data.</text>
</comment>
<evidence type="ECO:0000259" key="12">
    <source>
        <dbReference type="Pfam" id="PF00384"/>
    </source>
</evidence>
<dbReference type="GO" id="GO:0009061">
    <property type="term" value="P:anaerobic respiration"/>
    <property type="evidence" value="ECO:0007669"/>
    <property type="project" value="TreeGrafter"/>
</dbReference>
<protein>
    <submittedName>
        <fullName evidence="14">Formate dehydrogenase-N subunit alpha</fullName>
    </submittedName>
</protein>
<gene>
    <name evidence="14" type="ORF">BKE38_10535</name>
</gene>
<dbReference type="Gene3D" id="3.40.50.740">
    <property type="match status" value="1"/>
</dbReference>
<evidence type="ECO:0000256" key="10">
    <source>
        <dbReference type="ARBA" id="ARBA00023004"/>
    </source>
</evidence>
<dbReference type="GO" id="GO:0008863">
    <property type="term" value="F:formate dehydrogenase (NAD+) activity"/>
    <property type="evidence" value="ECO:0007669"/>
    <property type="project" value="InterPro"/>
</dbReference>
<reference evidence="14 15" key="1">
    <citation type="submission" date="2016-10" db="EMBL/GenBank/DDBJ databases">
        <title>Draft Genome sequence of Roseomonas sp. strain M3.</title>
        <authorList>
            <person name="Subhash Y."/>
            <person name="Lee S."/>
        </authorList>
    </citation>
    <scope>NUCLEOTIDE SEQUENCE [LARGE SCALE GENOMIC DNA]</scope>
    <source>
        <strain evidence="14 15">M3</strain>
    </source>
</reference>
<dbReference type="GO" id="GO:0051539">
    <property type="term" value="F:4 iron, 4 sulfur cluster binding"/>
    <property type="evidence" value="ECO:0007669"/>
    <property type="project" value="UniProtKB-KW"/>
</dbReference>
<dbReference type="InterPro" id="IPR006657">
    <property type="entry name" value="MoPterin_dinucl-bd_dom"/>
</dbReference>
<dbReference type="Pfam" id="PF00384">
    <property type="entry name" value="Molybdopterin"/>
    <property type="match status" value="1"/>
</dbReference>
<dbReference type="Pfam" id="PF01568">
    <property type="entry name" value="Molydop_binding"/>
    <property type="match status" value="1"/>
</dbReference>
<evidence type="ECO:0000256" key="11">
    <source>
        <dbReference type="ARBA" id="ARBA00023014"/>
    </source>
</evidence>
<keyword evidence="11" id="KW-0411">Iron-sulfur</keyword>
<dbReference type="CDD" id="cd02792">
    <property type="entry name" value="MopB_CT_Formate-Dh-Na-like"/>
    <property type="match status" value="1"/>
</dbReference>
<dbReference type="AlphaFoldDB" id="A0A1V2H347"/>
<dbReference type="GO" id="GO:0047111">
    <property type="term" value="F:formate dehydrogenase (cytochrome-c-553) activity"/>
    <property type="evidence" value="ECO:0007669"/>
    <property type="project" value="InterPro"/>
</dbReference>
<evidence type="ECO:0000256" key="2">
    <source>
        <dbReference type="ARBA" id="ARBA00004418"/>
    </source>
</evidence>
<dbReference type="InterPro" id="IPR006656">
    <property type="entry name" value="Mopterin_OxRdtase"/>
</dbReference>
<dbReference type="EMBL" id="MLCO01000087">
    <property type="protein sequence ID" value="ONG54261.1"/>
    <property type="molecule type" value="Genomic_DNA"/>
</dbReference>
<feature type="domain" description="Molybdopterin oxidoreductase" evidence="12">
    <location>
        <begin position="1"/>
        <end position="381"/>
    </location>
</feature>
<dbReference type="NCBIfam" id="TIGR01553">
    <property type="entry name" value="formate-DH-alph"/>
    <property type="match status" value="1"/>
</dbReference>
<dbReference type="Gene3D" id="3.40.228.10">
    <property type="entry name" value="Dimethylsulfoxide Reductase, domain 2"/>
    <property type="match status" value="2"/>
</dbReference>
<keyword evidence="5" id="KW-0479">Metal-binding</keyword>
<dbReference type="FunFam" id="3.40.228.10:FF:000009">
    <property type="entry name" value="Formate dehydrogenase, alpha subunit, selenocysteine-containing"/>
    <property type="match status" value="1"/>
</dbReference>
<dbReference type="PANTHER" id="PTHR43598:SF1">
    <property type="entry name" value="FORMATE DEHYDROGENASE-O MAJOR SUBUNIT"/>
    <property type="match status" value="1"/>
</dbReference>
<keyword evidence="9" id="KW-0560">Oxidoreductase</keyword>
<evidence type="ECO:0000313" key="15">
    <source>
        <dbReference type="Proteomes" id="UP000188879"/>
    </source>
</evidence>
<evidence type="ECO:0000256" key="7">
    <source>
        <dbReference type="ARBA" id="ARBA00022764"/>
    </source>
</evidence>
<keyword evidence="6" id="KW-0732">Signal</keyword>
<dbReference type="InterPro" id="IPR006443">
    <property type="entry name" value="Formate-DH-alph_fdnG"/>
</dbReference>
<dbReference type="Proteomes" id="UP000188879">
    <property type="component" value="Unassembled WGS sequence"/>
</dbReference>
<keyword evidence="8" id="KW-0712">Selenocysteine</keyword>
<dbReference type="PANTHER" id="PTHR43598">
    <property type="entry name" value="TUNGSTEN-CONTAINING FORMYLMETHANOFURAN DEHYDROGENASE 2 SUBUNIT B"/>
    <property type="match status" value="1"/>
</dbReference>
<dbReference type="GO" id="GO:0030151">
    <property type="term" value="F:molybdenum ion binding"/>
    <property type="evidence" value="ECO:0007669"/>
    <property type="project" value="TreeGrafter"/>
</dbReference>
<keyword evidence="4" id="KW-0004">4Fe-4S</keyword>
<dbReference type="GO" id="GO:0042597">
    <property type="term" value="C:periplasmic space"/>
    <property type="evidence" value="ECO:0007669"/>
    <property type="project" value="UniProtKB-SubCell"/>
</dbReference>
<evidence type="ECO:0000256" key="6">
    <source>
        <dbReference type="ARBA" id="ARBA00022729"/>
    </source>
</evidence>
<keyword evidence="10" id="KW-0408">Iron</keyword>
<dbReference type="SUPFAM" id="SSF53706">
    <property type="entry name" value="Formate dehydrogenase/DMSO reductase, domains 1-3"/>
    <property type="match status" value="1"/>
</dbReference>
<name>A0A1V2H347_9PROT</name>
<dbReference type="InterPro" id="IPR009010">
    <property type="entry name" value="Asp_de-COase-like_dom_sf"/>
</dbReference>
<comment type="subcellular location">
    <subcellularLocation>
        <location evidence="2">Periplasm</location>
    </subcellularLocation>
</comment>
<evidence type="ECO:0000256" key="9">
    <source>
        <dbReference type="ARBA" id="ARBA00023002"/>
    </source>
</evidence>
<feature type="domain" description="Molybdopterin dinucleotide-binding" evidence="13">
    <location>
        <begin position="682"/>
        <end position="749"/>
    </location>
</feature>
<evidence type="ECO:0000256" key="4">
    <source>
        <dbReference type="ARBA" id="ARBA00022485"/>
    </source>
</evidence>